<reference evidence="2" key="1">
    <citation type="journal article" date="2015" name="Nature">
        <title>Complex archaea that bridge the gap between prokaryotes and eukaryotes.</title>
        <authorList>
            <person name="Spang A."/>
            <person name="Saw J.H."/>
            <person name="Jorgensen S.L."/>
            <person name="Zaremba-Niedzwiedzka K."/>
            <person name="Martijn J."/>
            <person name="Lind A.E."/>
            <person name="van Eijk R."/>
            <person name="Schleper C."/>
            <person name="Guy L."/>
            <person name="Ettema T.J."/>
        </authorList>
    </citation>
    <scope>NUCLEOTIDE SEQUENCE</scope>
</reference>
<sequence>MRAFIVIYATLVIGACVIGLVGSYVSDNDSAAQTRRSDALALRVAALEDRVIVVRVSPLPPGVIDQTIVVHPDNEDTLVIDVGVPVDTTIWTPEAK</sequence>
<feature type="transmembrane region" description="Helical" evidence="1">
    <location>
        <begin position="6"/>
        <end position="26"/>
    </location>
</feature>
<organism evidence="2">
    <name type="scientific">marine sediment metagenome</name>
    <dbReference type="NCBI Taxonomy" id="412755"/>
    <lineage>
        <taxon>unclassified sequences</taxon>
        <taxon>metagenomes</taxon>
        <taxon>ecological metagenomes</taxon>
    </lineage>
</organism>
<evidence type="ECO:0000256" key="1">
    <source>
        <dbReference type="SAM" id="Phobius"/>
    </source>
</evidence>
<keyword evidence="1" id="KW-0472">Membrane</keyword>
<comment type="caution">
    <text evidence="2">The sequence shown here is derived from an EMBL/GenBank/DDBJ whole genome shotgun (WGS) entry which is preliminary data.</text>
</comment>
<accession>A0A0F9TBJ9</accession>
<proteinExistence type="predicted"/>
<gene>
    <name evidence="2" type="ORF">LCGC14_0412680</name>
</gene>
<keyword evidence="1" id="KW-0812">Transmembrane</keyword>
<name>A0A0F9TBJ9_9ZZZZ</name>
<dbReference type="PROSITE" id="PS51257">
    <property type="entry name" value="PROKAR_LIPOPROTEIN"/>
    <property type="match status" value="1"/>
</dbReference>
<dbReference type="EMBL" id="LAZR01000365">
    <property type="protein sequence ID" value="KKN72317.1"/>
    <property type="molecule type" value="Genomic_DNA"/>
</dbReference>
<protein>
    <submittedName>
        <fullName evidence="2">Uncharacterized protein</fullName>
    </submittedName>
</protein>
<dbReference type="AlphaFoldDB" id="A0A0F9TBJ9"/>
<evidence type="ECO:0000313" key="2">
    <source>
        <dbReference type="EMBL" id="KKN72317.1"/>
    </source>
</evidence>
<keyword evidence="1" id="KW-1133">Transmembrane helix</keyword>